<evidence type="ECO:0000313" key="1">
    <source>
        <dbReference type="EMBL" id="JAD51925.1"/>
    </source>
</evidence>
<proteinExistence type="predicted"/>
<reference evidence="1" key="1">
    <citation type="submission" date="2014-09" db="EMBL/GenBank/DDBJ databases">
        <authorList>
            <person name="Magalhaes I.L.F."/>
            <person name="Oliveira U."/>
            <person name="Santos F.R."/>
            <person name="Vidigal T.H.D.A."/>
            <person name="Brescovit A.D."/>
            <person name="Santos A.J."/>
        </authorList>
    </citation>
    <scope>NUCLEOTIDE SEQUENCE</scope>
    <source>
        <tissue evidence="1">Shoot tissue taken approximately 20 cm above the soil surface</tissue>
    </source>
</reference>
<name>A0A0A9SBF2_ARUDO</name>
<reference evidence="1" key="2">
    <citation type="journal article" date="2015" name="Data Brief">
        <title>Shoot transcriptome of the giant reed, Arundo donax.</title>
        <authorList>
            <person name="Barrero R.A."/>
            <person name="Guerrero F.D."/>
            <person name="Moolhuijzen P."/>
            <person name="Goolsby J.A."/>
            <person name="Tidwell J."/>
            <person name="Bellgard S.E."/>
            <person name="Bellgard M.I."/>
        </authorList>
    </citation>
    <scope>NUCLEOTIDE SEQUENCE</scope>
    <source>
        <tissue evidence="1">Shoot tissue taken approximately 20 cm above the soil surface</tissue>
    </source>
</reference>
<organism evidence="1">
    <name type="scientific">Arundo donax</name>
    <name type="common">Giant reed</name>
    <name type="synonym">Donax arundinaceus</name>
    <dbReference type="NCBI Taxonomy" id="35708"/>
    <lineage>
        <taxon>Eukaryota</taxon>
        <taxon>Viridiplantae</taxon>
        <taxon>Streptophyta</taxon>
        <taxon>Embryophyta</taxon>
        <taxon>Tracheophyta</taxon>
        <taxon>Spermatophyta</taxon>
        <taxon>Magnoliopsida</taxon>
        <taxon>Liliopsida</taxon>
        <taxon>Poales</taxon>
        <taxon>Poaceae</taxon>
        <taxon>PACMAD clade</taxon>
        <taxon>Arundinoideae</taxon>
        <taxon>Arundineae</taxon>
        <taxon>Arundo</taxon>
    </lineage>
</organism>
<accession>A0A0A9SBF2</accession>
<protein>
    <submittedName>
        <fullName evidence="1">Uncharacterized protein</fullName>
    </submittedName>
</protein>
<dbReference type="EMBL" id="GBRH01245970">
    <property type="protein sequence ID" value="JAD51925.1"/>
    <property type="molecule type" value="Transcribed_RNA"/>
</dbReference>
<sequence length="14" mass="1626">MLKSTKTCSVWLKT</sequence>